<evidence type="ECO:0000259" key="2">
    <source>
        <dbReference type="Pfam" id="PF03732"/>
    </source>
</evidence>
<feature type="region of interest" description="Disordered" evidence="1">
    <location>
        <begin position="246"/>
        <end position="281"/>
    </location>
</feature>
<feature type="domain" description="Retrotransposon gag" evidence="2">
    <location>
        <begin position="111"/>
        <end position="200"/>
    </location>
</feature>
<accession>A0A4U5MB34</accession>
<sequence>MDTRGKSNAEFRSEVNEALARHEANFDQVHGTLQTILTELQALRVSRSPRMNPPEFNPFAPAESSSHNSGNHHSLKLNFAKFSGEDPMGWIYKSEQYFEYNNVPPVQRVSLASFHLEGIALQWHRWMTKFQGPLTWEEFTKALLRRFGPTDFEDPSEALSRLRQTSTIAAYQEEFEKLSHQVDGLPETFLIGCFIAGLRDDIRLDVKIKHPTTLSDTIGVSRLIEERNQLQKKVTHPFRIQQTTATTKPSMSNTVGVLGPPPNLRQSMNSTSNARRISTQEARERREKGLCYYCDEKFSPGHRCQRPQLFMIYDSNDQESVEQSEILPAAEDQEAFPEISFHAITGDSSQRGEDRLHWIVSFTHHLDTGTNGYSRLLYSSSSSVSSSVGGAVAGDTGTGGDRL</sequence>
<name>A0A4U5MB34_POPAL</name>
<dbReference type="EMBL" id="RCHU01001221">
    <property type="protein sequence ID" value="TKR66298.1"/>
    <property type="molecule type" value="Genomic_DNA"/>
</dbReference>
<dbReference type="Pfam" id="PF03732">
    <property type="entry name" value="Retrotrans_gag"/>
    <property type="match status" value="1"/>
</dbReference>
<feature type="compositionally biased region" description="Low complexity" evidence="1">
    <location>
        <begin position="382"/>
        <end position="395"/>
    </location>
</feature>
<organism evidence="3">
    <name type="scientific">Populus alba</name>
    <name type="common">White poplar</name>
    <dbReference type="NCBI Taxonomy" id="43335"/>
    <lineage>
        <taxon>Eukaryota</taxon>
        <taxon>Viridiplantae</taxon>
        <taxon>Streptophyta</taxon>
        <taxon>Embryophyta</taxon>
        <taxon>Tracheophyta</taxon>
        <taxon>Spermatophyta</taxon>
        <taxon>Magnoliopsida</taxon>
        <taxon>eudicotyledons</taxon>
        <taxon>Gunneridae</taxon>
        <taxon>Pentapetalae</taxon>
        <taxon>rosids</taxon>
        <taxon>fabids</taxon>
        <taxon>Malpighiales</taxon>
        <taxon>Salicaceae</taxon>
        <taxon>Saliceae</taxon>
        <taxon>Populus</taxon>
    </lineage>
</organism>
<proteinExistence type="predicted"/>
<dbReference type="InterPro" id="IPR005162">
    <property type="entry name" value="Retrotrans_gag_dom"/>
</dbReference>
<feature type="compositionally biased region" description="Polar residues" evidence="1">
    <location>
        <begin position="246"/>
        <end position="255"/>
    </location>
</feature>
<reference evidence="3" key="1">
    <citation type="submission" date="2018-10" db="EMBL/GenBank/DDBJ databases">
        <title>Population genomic analysis revealed the cold adaptation of white poplar.</title>
        <authorList>
            <person name="Liu Y.-J."/>
        </authorList>
    </citation>
    <scope>NUCLEOTIDE SEQUENCE [LARGE SCALE GENOMIC DNA]</scope>
    <source>
        <strain evidence="3">PAL-ZL1</strain>
    </source>
</reference>
<protein>
    <recommendedName>
        <fullName evidence="2">Retrotransposon gag domain-containing protein</fullName>
    </recommendedName>
</protein>
<dbReference type="PANTHER" id="PTHR33223">
    <property type="entry name" value="CCHC-TYPE DOMAIN-CONTAINING PROTEIN"/>
    <property type="match status" value="1"/>
</dbReference>
<evidence type="ECO:0000256" key="1">
    <source>
        <dbReference type="SAM" id="MobiDB-lite"/>
    </source>
</evidence>
<feature type="region of interest" description="Disordered" evidence="1">
    <location>
        <begin position="382"/>
        <end position="403"/>
    </location>
</feature>
<dbReference type="PANTHER" id="PTHR33223:SF6">
    <property type="entry name" value="CCHC-TYPE DOMAIN-CONTAINING PROTEIN"/>
    <property type="match status" value="1"/>
</dbReference>
<gene>
    <name evidence="3" type="ORF">D5086_0000313750</name>
</gene>
<dbReference type="AlphaFoldDB" id="A0A4U5MB34"/>
<evidence type="ECO:0000313" key="3">
    <source>
        <dbReference type="EMBL" id="TKR66298.1"/>
    </source>
</evidence>
<comment type="caution">
    <text evidence="3">The sequence shown here is derived from an EMBL/GenBank/DDBJ whole genome shotgun (WGS) entry which is preliminary data.</text>
</comment>
<dbReference type="STRING" id="43335.A0A4U5MB34"/>
<feature type="compositionally biased region" description="Polar residues" evidence="1">
    <location>
        <begin position="264"/>
        <end position="280"/>
    </location>
</feature>